<evidence type="ECO:0000256" key="4">
    <source>
        <dbReference type="ARBA" id="ARBA00022692"/>
    </source>
</evidence>
<feature type="transmembrane region" description="Helical" evidence="7">
    <location>
        <begin position="12"/>
        <end position="32"/>
    </location>
</feature>
<feature type="domain" description="YetF C-terminal" evidence="8">
    <location>
        <begin position="90"/>
        <end position="162"/>
    </location>
</feature>
<proteinExistence type="inferred from homology"/>
<evidence type="ECO:0000313" key="10">
    <source>
        <dbReference type="EMBL" id="GGH03978.1"/>
    </source>
</evidence>
<dbReference type="GO" id="GO:0005886">
    <property type="term" value="C:plasma membrane"/>
    <property type="evidence" value="ECO:0007669"/>
    <property type="project" value="UniProtKB-SubCell"/>
</dbReference>
<dbReference type="InterPro" id="IPR023090">
    <property type="entry name" value="UPF0702_alpha/beta_dom_sf"/>
</dbReference>
<comment type="caution">
    <text evidence="10">The sequence shown here is derived from an EMBL/GenBank/DDBJ whole genome shotgun (WGS) entry which is preliminary data.</text>
</comment>
<dbReference type="Proteomes" id="UP000660862">
    <property type="component" value="Unassembled WGS sequence"/>
</dbReference>
<evidence type="ECO:0000313" key="11">
    <source>
        <dbReference type="Proteomes" id="UP000660862"/>
    </source>
</evidence>
<gene>
    <name evidence="10" type="ORF">GCM10007415_45200</name>
</gene>
<sequence>MENILFNNWQALLRILIIGVFAYVIMIAILRISGKRTLSQMKEFDFIVSVALGSALSAVILDKTIALIEGVLAILVLVLLQMLVARLSLKSKKFQQLSSSSPSLLFYNGQFLPESMKKERLLEEEVRSVIRSQGIAHLSEVKAVVMEPNGQFSVVKEGNTSDPQTSIYLVQPTRGDNY</sequence>
<feature type="domain" description="YetF-like N-terminal transmembrane" evidence="9">
    <location>
        <begin position="20"/>
        <end position="85"/>
    </location>
</feature>
<dbReference type="InterPro" id="IPR048454">
    <property type="entry name" value="YetF_N"/>
</dbReference>
<evidence type="ECO:0000259" key="8">
    <source>
        <dbReference type="Pfam" id="PF04239"/>
    </source>
</evidence>
<accession>A0A917MFI3</accession>
<feature type="transmembrane region" description="Helical" evidence="7">
    <location>
        <begin position="44"/>
        <end position="61"/>
    </location>
</feature>
<dbReference type="PANTHER" id="PTHR34582:SF6">
    <property type="entry name" value="UPF0702 TRANSMEMBRANE PROTEIN YCAP"/>
    <property type="match status" value="1"/>
</dbReference>
<dbReference type="EMBL" id="BMER01000007">
    <property type="protein sequence ID" value="GGH03978.1"/>
    <property type="molecule type" value="Genomic_DNA"/>
</dbReference>
<reference evidence="10" key="2">
    <citation type="submission" date="2020-09" db="EMBL/GenBank/DDBJ databases">
        <authorList>
            <person name="Sun Q."/>
            <person name="Zhou Y."/>
        </authorList>
    </citation>
    <scope>NUCLEOTIDE SEQUENCE</scope>
    <source>
        <strain evidence="10">CGMCC 1.12195</strain>
    </source>
</reference>
<comment type="subcellular location">
    <subcellularLocation>
        <location evidence="1">Cell membrane</location>
        <topology evidence="1">Multi-pass membrane protein</topology>
    </subcellularLocation>
</comment>
<keyword evidence="5 7" id="KW-1133">Transmembrane helix</keyword>
<keyword evidence="11" id="KW-1185">Reference proteome</keyword>
<name>A0A917MFI3_9SPHI</name>
<evidence type="ECO:0000256" key="1">
    <source>
        <dbReference type="ARBA" id="ARBA00004651"/>
    </source>
</evidence>
<evidence type="ECO:0000259" key="9">
    <source>
        <dbReference type="Pfam" id="PF20730"/>
    </source>
</evidence>
<dbReference type="PANTHER" id="PTHR34582">
    <property type="entry name" value="UPF0702 TRANSMEMBRANE PROTEIN YCAP"/>
    <property type="match status" value="1"/>
</dbReference>
<reference evidence="10" key="1">
    <citation type="journal article" date="2014" name="Int. J. Syst. Evol. Microbiol.">
        <title>Complete genome sequence of Corynebacterium casei LMG S-19264T (=DSM 44701T), isolated from a smear-ripened cheese.</title>
        <authorList>
            <consortium name="US DOE Joint Genome Institute (JGI-PGF)"/>
            <person name="Walter F."/>
            <person name="Albersmeier A."/>
            <person name="Kalinowski J."/>
            <person name="Ruckert C."/>
        </authorList>
    </citation>
    <scope>NUCLEOTIDE SEQUENCE</scope>
    <source>
        <strain evidence="10">CGMCC 1.12195</strain>
    </source>
</reference>
<evidence type="ECO:0000256" key="5">
    <source>
        <dbReference type="ARBA" id="ARBA00022989"/>
    </source>
</evidence>
<dbReference type="InterPro" id="IPR007353">
    <property type="entry name" value="DUF421"/>
</dbReference>
<protein>
    <submittedName>
        <fullName evidence="10">DUF421 domain-containing protein</fullName>
    </submittedName>
</protein>
<feature type="transmembrane region" description="Helical" evidence="7">
    <location>
        <begin position="67"/>
        <end position="89"/>
    </location>
</feature>
<evidence type="ECO:0000256" key="3">
    <source>
        <dbReference type="ARBA" id="ARBA00022475"/>
    </source>
</evidence>
<keyword evidence="4 7" id="KW-0812">Transmembrane</keyword>
<evidence type="ECO:0000256" key="6">
    <source>
        <dbReference type="ARBA" id="ARBA00023136"/>
    </source>
</evidence>
<keyword evidence="3" id="KW-1003">Cell membrane</keyword>
<keyword evidence="6 7" id="KW-0472">Membrane</keyword>
<organism evidence="10 11">
    <name type="scientific">Parapedobacter pyrenivorans</name>
    <dbReference type="NCBI Taxonomy" id="1305674"/>
    <lineage>
        <taxon>Bacteria</taxon>
        <taxon>Pseudomonadati</taxon>
        <taxon>Bacteroidota</taxon>
        <taxon>Sphingobacteriia</taxon>
        <taxon>Sphingobacteriales</taxon>
        <taxon>Sphingobacteriaceae</taxon>
        <taxon>Parapedobacter</taxon>
    </lineage>
</organism>
<dbReference type="Pfam" id="PF04239">
    <property type="entry name" value="DUF421"/>
    <property type="match status" value="1"/>
</dbReference>
<evidence type="ECO:0000256" key="7">
    <source>
        <dbReference type="SAM" id="Phobius"/>
    </source>
</evidence>
<dbReference type="AlphaFoldDB" id="A0A917MFI3"/>
<dbReference type="Pfam" id="PF20730">
    <property type="entry name" value="YetF_N"/>
    <property type="match status" value="1"/>
</dbReference>
<comment type="similarity">
    <text evidence="2">Belongs to the UPF0702 family.</text>
</comment>
<dbReference type="RefSeq" id="WP_188508412.1">
    <property type="nucleotide sequence ID" value="NZ_BMER01000007.1"/>
</dbReference>
<dbReference type="Gene3D" id="3.30.240.20">
    <property type="entry name" value="bsu07140 like domains"/>
    <property type="match status" value="1"/>
</dbReference>
<evidence type="ECO:0000256" key="2">
    <source>
        <dbReference type="ARBA" id="ARBA00006448"/>
    </source>
</evidence>